<feature type="chain" id="PRO_5031183652" description="Cytochrome c domain-containing protein" evidence="1">
    <location>
        <begin position="21"/>
        <end position="204"/>
    </location>
</feature>
<dbReference type="AlphaFoldDB" id="A0A7X2ZUN6"/>
<comment type="caution">
    <text evidence="2">The sequence shown here is derived from an EMBL/GenBank/DDBJ whole genome shotgun (WGS) entry which is preliminary data.</text>
</comment>
<keyword evidence="3" id="KW-1185">Reference proteome</keyword>
<dbReference type="SUPFAM" id="SSF48695">
    <property type="entry name" value="Multiheme cytochromes"/>
    <property type="match status" value="1"/>
</dbReference>
<evidence type="ECO:0008006" key="4">
    <source>
        <dbReference type="Google" id="ProtNLM"/>
    </source>
</evidence>
<organism evidence="2 3">
    <name type="scientific">Zobellia amurskyensis</name>
    <dbReference type="NCBI Taxonomy" id="248905"/>
    <lineage>
        <taxon>Bacteria</taxon>
        <taxon>Pseudomonadati</taxon>
        <taxon>Bacteroidota</taxon>
        <taxon>Flavobacteriia</taxon>
        <taxon>Flavobacteriales</taxon>
        <taxon>Flavobacteriaceae</taxon>
        <taxon>Zobellia</taxon>
    </lineage>
</organism>
<dbReference type="InterPro" id="IPR036280">
    <property type="entry name" value="Multihaem_cyt_sf"/>
</dbReference>
<dbReference type="OrthoDB" id="656942at2"/>
<name>A0A7X2ZUN6_9FLAO</name>
<evidence type="ECO:0000256" key="1">
    <source>
        <dbReference type="SAM" id="SignalP"/>
    </source>
</evidence>
<dbReference type="EMBL" id="RCNR01000024">
    <property type="protein sequence ID" value="MUH36717.1"/>
    <property type="molecule type" value="Genomic_DNA"/>
</dbReference>
<keyword evidence="1" id="KW-0732">Signal</keyword>
<proteinExistence type="predicted"/>
<reference evidence="2 3" key="1">
    <citation type="journal article" date="2019" name="Mar. Drugs">
        <title>Comparative Genomics and CAZyme Genome Repertoires of Marine Zobellia amurskyensis KMM 3526(T) and Zobellia laminariae KMM 3676(T).</title>
        <authorList>
            <person name="Chernysheva N."/>
            <person name="Bystritskaya E."/>
            <person name="Stenkova A."/>
            <person name="Golovkin I."/>
            <person name="Nedashkovskaya O."/>
            <person name="Isaeva M."/>
        </authorList>
    </citation>
    <scope>NUCLEOTIDE SEQUENCE [LARGE SCALE GENOMIC DNA]</scope>
    <source>
        <strain evidence="2 3">KMM 3526</strain>
    </source>
</reference>
<sequence length="204" mass="22982">MNSKKYVLVLFLLMVGLVLASVYTPTETNYESVPVNEDKNISASDVAFHKMMDVLTHPRCLNCHPSDNVPKQGEDSHPHHFDIARGESDKGFEATKCATCHQSENNPYSGAPGAPHWSLAPHSMRWQGLNRFEIAKSMMDTERNGDRSPEEIKKHLTEDDLVLWAWEPGTNIKGEPRELPPVSKEEFISAVEEWFSNGHTIPSQ</sequence>
<feature type="signal peptide" evidence="1">
    <location>
        <begin position="1"/>
        <end position="20"/>
    </location>
</feature>
<protein>
    <recommendedName>
        <fullName evidence="4">Cytochrome c domain-containing protein</fullName>
    </recommendedName>
</protein>
<evidence type="ECO:0000313" key="3">
    <source>
        <dbReference type="Proteomes" id="UP000540519"/>
    </source>
</evidence>
<evidence type="ECO:0000313" key="2">
    <source>
        <dbReference type="EMBL" id="MUH36717.1"/>
    </source>
</evidence>
<gene>
    <name evidence="2" type="ORF">D9O36_12760</name>
</gene>
<accession>A0A7X2ZUN6</accession>
<dbReference type="Proteomes" id="UP000540519">
    <property type="component" value="Unassembled WGS sequence"/>
</dbReference>
<dbReference type="RefSeq" id="WP_155600200.1">
    <property type="nucleotide sequence ID" value="NZ_RCNR01000024.1"/>
</dbReference>